<gene>
    <name evidence="6" type="ORF">A7A08_02106</name>
</gene>
<dbReference type="EC" id="1.13.11.24" evidence="6"/>
<evidence type="ECO:0000313" key="6">
    <source>
        <dbReference type="EMBL" id="ODA66809.1"/>
    </source>
</evidence>
<dbReference type="Proteomes" id="UP000095087">
    <property type="component" value="Unassembled WGS sequence"/>
</dbReference>
<dbReference type="AlphaFoldDB" id="A0A1E2RXM8"/>
<comment type="cofactor">
    <cofactor evidence="2">
        <name>Fe cation</name>
        <dbReference type="ChEBI" id="CHEBI:24875"/>
    </cofactor>
    <text evidence="2">Binds 1 Fe cation per subunit.</text>
</comment>
<dbReference type="InterPro" id="IPR011051">
    <property type="entry name" value="RmlC_Cupin_sf"/>
</dbReference>
<name>A0A1E2RXM8_9HYPH</name>
<evidence type="ECO:0000256" key="2">
    <source>
        <dbReference type="PIRSR" id="PIRSR006232-1"/>
    </source>
</evidence>
<keyword evidence="6" id="KW-0223">Dioxygenase</keyword>
<dbReference type="PANTHER" id="PTHR43212">
    <property type="entry name" value="QUERCETIN 2,3-DIOXYGENASE"/>
    <property type="match status" value="1"/>
</dbReference>
<keyword evidence="6" id="KW-0560">Oxidoreductase</keyword>
<evidence type="ECO:0000259" key="5">
    <source>
        <dbReference type="Pfam" id="PF17954"/>
    </source>
</evidence>
<feature type="binding site" evidence="2">
    <location>
        <position position="59"/>
    </location>
    <ligand>
        <name>Fe cation</name>
        <dbReference type="ChEBI" id="CHEBI:24875"/>
    </ligand>
</feature>
<dbReference type="InterPro" id="IPR012093">
    <property type="entry name" value="Pirin"/>
</dbReference>
<feature type="binding site" evidence="2">
    <location>
        <position position="57"/>
    </location>
    <ligand>
        <name>Fe cation</name>
        <dbReference type="ChEBI" id="CHEBI:24875"/>
    </ligand>
</feature>
<protein>
    <submittedName>
        <fullName evidence="6">Quercetin 2,3-dioxygenase</fullName>
        <ecNumber evidence="6">1.13.11.24</ecNumber>
    </submittedName>
</protein>
<dbReference type="InterPro" id="IPR041602">
    <property type="entry name" value="Quercetinase_C"/>
</dbReference>
<dbReference type="OrthoDB" id="9780903at2"/>
<dbReference type="CDD" id="cd20311">
    <property type="entry name" value="cupin_Yhhw_C"/>
    <property type="match status" value="1"/>
</dbReference>
<sequence length="234" mass="26027">MLTLRRAEERGRAQFGWLDSRHSFSFGQYYDPKHMGFGPLRVINEDRVAPGGGFPAHPHSDMEIVTYVLSGALAHEDSLGTGSRIQAGDVQRMSAGTGIRHSEFNASDTDPVHFLQIWIMPERDGLEPGYEQKRFSDEEKRGRWSLVGSRDGRDGSLTIRQDVDLYASLLAEGESLSRNLAEGRRGWLQLARGTVQVNGEQLYPGDGVAFDTEGEITVTATSDEAEFLFFDMTP</sequence>
<keyword evidence="2" id="KW-0479">Metal-binding</keyword>
<organism evidence="6 7">
    <name type="scientific">Methyloligella halotolerans</name>
    <dbReference type="NCBI Taxonomy" id="1177755"/>
    <lineage>
        <taxon>Bacteria</taxon>
        <taxon>Pseudomonadati</taxon>
        <taxon>Pseudomonadota</taxon>
        <taxon>Alphaproteobacteria</taxon>
        <taxon>Hyphomicrobiales</taxon>
        <taxon>Hyphomicrobiaceae</taxon>
        <taxon>Methyloligella</taxon>
    </lineage>
</organism>
<reference evidence="6 7" key="1">
    <citation type="submission" date="2016-07" db="EMBL/GenBank/DDBJ databases">
        <title>Draft genome sequence of Methyloligella halotolerans C2T (VKM B-2706T=CCUG 61687T=DSM 25045T), a halotolerant polyhydroxybutyrate accumulating methylotroph.</title>
        <authorList>
            <person name="Vasilenko O.V."/>
            <person name="Doronina N.V."/>
            <person name="Poroshina M.N."/>
            <person name="Tarlachkov S.V."/>
            <person name="Trotsenko Y.A."/>
        </authorList>
    </citation>
    <scope>NUCLEOTIDE SEQUENCE [LARGE SCALE GENOMIC DNA]</scope>
    <source>
        <strain evidence="6 7">VKM B-2706</strain>
    </source>
</reference>
<evidence type="ECO:0000313" key="7">
    <source>
        <dbReference type="Proteomes" id="UP000095087"/>
    </source>
</evidence>
<keyword evidence="7" id="KW-1185">Reference proteome</keyword>
<feature type="domain" description="Pirin N-terminal" evidence="4">
    <location>
        <begin position="11"/>
        <end position="119"/>
    </location>
</feature>
<accession>A0A1E2RXM8</accession>
<dbReference type="RefSeq" id="WP_069095359.1">
    <property type="nucleotide sequence ID" value="NZ_MASI01000005.1"/>
</dbReference>
<evidence type="ECO:0000256" key="1">
    <source>
        <dbReference type="ARBA" id="ARBA00008416"/>
    </source>
</evidence>
<comment type="similarity">
    <text evidence="1 3">Belongs to the pirin family.</text>
</comment>
<dbReference type="CDD" id="cd02910">
    <property type="entry name" value="cupin_Yhhw_N"/>
    <property type="match status" value="1"/>
</dbReference>
<dbReference type="InterPro" id="IPR014710">
    <property type="entry name" value="RmlC-like_jellyroll"/>
</dbReference>
<feature type="binding site" evidence="2">
    <location>
        <position position="101"/>
    </location>
    <ligand>
        <name>Fe cation</name>
        <dbReference type="ChEBI" id="CHEBI:24875"/>
    </ligand>
</feature>
<dbReference type="InterPro" id="IPR003829">
    <property type="entry name" value="Pirin_N_dom"/>
</dbReference>
<dbReference type="PIRSF" id="PIRSF006232">
    <property type="entry name" value="Pirin"/>
    <property type="match status" value="1"/>
</dbReference>
<comment type="caution">
    <text evidence="6">The sequence shown here is derived from an EMBL/GenBank/DDBJ whole genome shotgun (WGS) entry which is preliminary data.</text>
</comment>
<dbReference type="STRING" id="1177755.A7A08_02106"/>
<keyword evidence="2" id="KW-0408">Iron</keyword>
<proteinExistence type="inferred from homology"/>
<dbReference type="SUPFAM" id="SSF51182">
    <property type="entry name" value="RmlC-like cupins"/>
    <property type="match status" value="1"/>
</dbReference>
<dbReference type="GO" id="GO:0008127">
    <property type="term" value="F:quercetin 2,3-dioxygenase activity"/>
    <property type="evidence" value="ECO:0007669"/>
    <property type="project" value="UniProtKB-EC"/>
</dbReference>
<evidence type="ECO:0000256" key="3">
    <source>
        <dbReference type="RuleBase" id="RU003457"/>
    </source>
</evidence>
<evidence type="ECO:0000259" key="4">
    <source>
        <dbReference type="Pfam" id="PF02678"/>
    </source>
</evidence>
<dbReference type="PANTHER" id="PTHR43212:SF3">
    <property type="entry name" value="QUERCETIN 2,3-DIOXYGENASE"/>
    <property type="match status" value="1"/>
</dbReference>
<dbReference type="Pfam" id="PF17954">
    <property type="entry name" value="Pirin_C_2"/>
    <property type="match status" value="1"/>
</dbReference>
<dbReference type="Gene3D" id="2.60.120.10">
    <property type="entry name" value="Jelly Rolls"/>
    <property type="match status" value="2"/>
</dbReference>
<dbReference type="PATRIC" id="fig|1177755.3.peg.2115"/>
<dbReference type="Pfam" id="PF02678">
    <property type="entry name" value="Pirin"/>
    <property type="match status" value="1"/>
</dbReference>
<feature type="binding site" evidence="2">
    <location>
        <position position="103"/>
    </location>
    <ligand>
        <name>Fe cation</name>
        <dbReference type="ChEBI" id="CHEBI:24875"/>
    </ligand>
</feature>
<dbReference type="EMBL" id="MASI01000005">
    <property type="protein sequence ID" value="ODA66809.1"/>
    <property type="molecule type" value="Genomic_DNA"/>
</dbReference>
<feature type="domain" description="Quercetin 2,3-dioxygenase C-terminal cupin" evidence="5">
    <location>
        <begin position="146"/>
        <end position="232"/>
    </location>
</feature>
<dbReference type="GO" id="GO:0046872">
    <property type="term" value="F:metal ion binding"/>
    <property type="evidence" value="ECO:0007669"/>
    <property type="project" value="UniProtKB-KW"/>
</dbReference>